<keyword evidence="2" id="KW-1185">Reference proteome</keyword>
<sequence length="52" mass="6256">MESGEWKVENGEWEMEDGNNKIGKLKKFQGFEEERQSNSYTQCQRTKLQRKD</sequence>
<evidence type="ECO:0000313" key="1">
    <source>
        <dbReference type="EMBL" id="SKB66952.1"/>
    </source>
</evidence>
<proteinExistence type="predicted"/>
<dbReference type="EMBL" id="FUYR01000002">
    <property type="protein sequence ID" value="SKB66952.1"/>
    <property type="molecule type" value="Genomic_DNA"/>
</dbReference>
<accession>A0A1T5D5G4</accession>
<organism evidence="1 2">
    <name type="scientific">Daejeonella lutea</name>
    <dbReference type="NCBI Taxonomy" id="572036"/>
    <lineage>
        <taxon>Bacteria</taxon>
        <taxon>Pseudomonadati</taxon>
        <taxon>Bacteroidota</taxon>
        <taxon>Sphingobacteriia</taxon>
        <taxon>Sphingobacteriales</taxon>
        <taxon>Sphingobacteriaceae</taxon>
        <taxon>Daejeonella</taxon>
    </lineage>
</organism>
<evidence type="ECO:0000313" key="2">
    <source>
        <dbReference type="Proteomes" id="UP000189981"/>
    </source>
</evidence>
<protein>
    <submittedName>
        <fullName evidence="1">Uncharacterized protein</fullName>
    </submittedName>
</protein>
<name>A0A1T5D5G4_9SPHI</name>
<dbReference type="Proteomes" id="UP000189981">
    <property type="component" value="Unassembled WGS sequence"/>
</dbReference>
<gene>
    <name evidence="1" type="ORF">SAMN05661099_2161</name>
</gene>
<reference evidence="2" key="1">
    <citation type="submission" date="2017-02" db="EMBL/GenBank/DDBJ databases">
        <authorList>
            <person name="Varghese N."/>
            <person name="Submissions S."/>
        </authorList>
    </citation>
    <scope>NUCLEOTIDE SEQUENCE [LARGE SCALE GENOMIC DNA]</scope>
    <source>
        <strain evidence="2">DSM 22385</strain>
    </source>
</reference>
<dbReference type="AlphaFoldDB" id="A0A1T5D5G4"/>
<dbReference type="STRING" id="572036.SAMN05661099_2161"/>
<dbReference type="RefSeq" id="WP_170878422.1">
    <property type="nucleotide sequence ID" value="NZ_FUYR01000002.1"/>
</dbReference>